<dbReference type="Proteomes" id="UP000633814">
    <property type="component" value="Unassembled WGS sequence"/>
</dbReference>
<proteinExistence type="predicted"/>
<reference evidence="2 3" key="1">
    <citation type="submission" date="2021-10" db="EMBL/GenBank/DDBJ databases">
        <title>Alishewanella koreense sp. nov. isolated from seawater of southwestern coast in South Korea and the proposal for the reclassification of Rheinheimera perlucida and Rheinheimera tuosuensis as Arsukibacterium perlucida and Arsukibacterium tuosuensis.</title>
        <authorList>
            <person name="Kim K.H."/>
            <person name="Ruan W."/>
            <person name="Kim K.R."/>
            <person name="Baek J.H."/>
            <person name="Jeon C.O."/>
        </authorList>
    </citation>
    <scope>NUCLEOTIDE SEQUENCE [LARGE SCALE GENOMIC DNA]</scope>
    <source>
        <strain evidence="2 3">16-MA</strain>
    </source>
</reference>
<evidence type="ECO:0000259" key="1">
    <source>
        <dbReference type="Pfam" id="PF14336"/>
    </source>
</evidence>
<comment type="caution">
    <text evidence="2">The sequence shown here is derived from an EMBL/GenBank/DDBJ whole genome shotgun (WGS) entry which is preliminary data.</text>
</comment>
<protein>
    <submittedName>
        <fullName evidence="2">DUF4392 domain-containing protein</fullName>
    </submittedName>
</protein>
<dbReference type="EMBL" id="JAEINI020000001">
    <property type="protein sequence ID" value="MCB5225201.1"/>
    <property type="molecule type" value="Genomic_DNA"/>
</dbReference>
<dbReference type="Gene3D" id="3.90.1640.20">
    <property type="entry name" value="TON_0340"/>
    <property type="match status" value="1"/>
</dbReference>
<accession>A0ABS8BYQ5</accession>
<dbReference type="RefSeq" id="WP_226749306.1">
    <property type="nucleotide sequence ID" value="NZ_JAEINI020000001.1"/>
</dbReference>
<feature type="domain" description="D-glutamate cyclase-like C-terminal" evidence="1">
    <location>
        <begin position="26"/>
        <end position="286"/>
    </location>
</feature>
<evidence type="ECO:0000313" key="2">
    <source>
        <dbReference type="EMBL" id="MCB5225201.1"/>
    </source>
</evidence>
<dbReference type="Pfam" id="PF14336">
    <property type="entry name" value="GLUCM-like_C"/>
    <property type="match status" value="1"/>
</dbReference>
<dbReference type="InterPro" id="IPR025504">
    <property type="entry name" value="GLUCM_C"/>
</dbReference>
<keyword evidence="3" id="KW-1185">Reference proteome</keyword>
<organism evidence="2 3">
    <name type="scientific">Alishewanella maricola</name>
    <dbReference type="NCBI Taxonomy" id="2795740"/>
    <lineage>
        <taxon>Bacteria</taxon>
        <taxon>Pseudomonadati</taxon>
        <taxon>Pseudomonadota</taxon>
        <taxon>Gammaproteobacteria</taxon>
        <taxon>Alteromonadales</taxon>
        <taxon>Alteromonadaceae</taxon>
        <taxon>Alishewanella</taxon>
    </lineage>
</organism>
<dbReference type="PANTHER" id="PTHR32022:SF10">
    <property type="entry name" value="D-GLUTAMATE CYCLASE, MITOCHONDRIAL"/>
    <property type="match status" value="1"/>
</dbReference>
<sequence length="302" mass="32713">MTHAAPNTASSQPMVNLKQLSQQLENCLVERNLRGMQLLQPHLRPGYLLRAARLFNLPAGSTVLIGTGFPVLETFETDGPVGAIALYQCALHMQLKPIIVCGDPLFSVLSQRYQCYALRVNQYQQLAQIATEALAELKPALVLAIERPGFSANGRYMNMRGEDISERCASFDYFLEQAACPTLAIGDGGNEIGMGNLAAVLGQLNITPSVTECDELVIADVSNWAAWGIIAMVSVLRGENLLQQANLLELLQYLVANGCIDGVTRANTLTEDGLPYSEGAALIARLQQWVKDALNPVATPTL</sequence>
<gene>
    <name evidence="2" type="ORF">JAO78_000020</name>
</gene>
<dbReference type="PANTHER" id="PTHR32022">
    <property type="entry name" value="D-GLUTAMATE CYCLASE, MITOCHONDRIAL"/>
    <property type="match status" value="1"/>
</dbReference>
<evidence type="ECO:0000313" key="3">
    <source>
        <dbReference type="Proteomes" id="UP000633814"/>
    </source>
</evidence>
<name>A0ABS8BYQ5_9ALTE</name>